<organism evidence="6 7">
    <name type="scientific">Lentzea sokolovensis</name>
    <dbReference type="NCBI Taxonomy" id="3095429"/>
    <lineage>
        <taxon>Bacteria</taxon>
        <taxon>Bacillati</taxon>
        <taxon>Actinomycetota</taxon>
        <taxon>Actinomycetes</taxon>
        <taxon>Pseudonocardiales</taxon>
        <taxon>Pseudonocardiaceae</taxon>
        <taxon>Lentzea</taxon>
    </lineage>
</organism>
<comment type="subcellular location">
    <subcellularLocation>
        <location evidence="1">Secreted</location>
    </subcellularLocation>
</comment>
<gene>
    <name evidence="6" type="ORF">SK854_19495</name>
</gene>
<keyword evidence="3 4" id="KW-0732">Signal</keyword>
<evidence type="ECO:0000259" key="5">
    <source>
        <dbReference type="Pfam" id="PF17210"/>
    </source>
</evidence>
<dbReference type="Proteomes" id="UP001285352">
    <property type="component" value="Unassembled WGS sequence"/>
</dbReference>
<dbReference type="Gene3D" id="2.60.40.10">
    <property type="entry name" value="Immunoglobulins"/>
    <property type="match status" value="1"/>
</dbReference>
<dbReference type="Pfam" id="PF17210">
    <property type="entry name" value="SdrD_B"/>
    <property type="match status" value="1"/>
</dbReference>
<evidence type="ECO:0000256" key="4">
    <source>
        <dbReference type="SAM" id="SignalP"/>
    </source>
</evidence>
<evidence type="ECO:0000256" key="3">
    <source>
        <dbReference type="ARBA" id="ARBA00022729"/>
    </source>
</evidence>
<keyword evidence="2" id="KW-0964">Secreted</keyword>
<reference evidence="6 7" key="1">
    <citation type="submission" date="2023-11" db="EMBL/GenBank/DDBJ databases">
        <title>Lentzea sokolovensis, sp. nov., Lentzea kristufkii, sp. nov., and Lentzea miocenensis, sp. nov., rare actinobacteria from Sokolov Coal Basin, Miocene lacustrine sediment, Czech Republic.</title>
        <authorList>
            <person name="Lara A."/>
            <person name="Kotroba L."/>
            <person name="Nouioui I."/>
            <person name="Neumann-Schaal M."/>
            <person name="Mast Y."/>
            <person name="Chronakova A."/>
        </authorList>
    </citation>
    <scope>NUCLEOTIDE SEQUENCE [LARGE SCALE GENOMIC DNA]</scope>
    <source>
        <strain evidence="6 7">BCCO 10_0061</strain>
    </source>
</reference>
<feature type="domain" description="SD-repeat containing protein B" evidence="5">
    <location>
        <begin position="34"/>
        <end position="104"/>
    </location>
</feature>
<evidence type="ECO:0000313" key="6">
    <source>
        <dbReference type="EMBL" id="MDX8144310.1"/>
    </source>
</evidence>
<dbReference type="EMBL" id="JAXAVU010000009">
    <property type="protein sequence ID" value="MDX8144310.1"/>
    <property type="molecule type" value="Genomic_DNA"/>
</dbReference>
<reference evidence="6 7" key="2">
    <citation type="submission" date="2023-11" db="EMBL/GenBank/DDBJ databases">
        <authorList>
            <person name="Lara A.C."/>
            <person name="Chronakova A."/>
        </authorList>
    </citation>
    <scope>NUCLEOTIDE SEQUENCE [LARGE SCALE GENOMIC DNA]</scope>
    <source>
        <strain evidence="6 7">BCCO 10_0061</strain>
    </source>
</reference>
<proteinExistence type="predicted"/>
<dbReference type="InterPro" id="IPR013783">
    <property type="entry name" value="Ig-like_fold"/>
</dbReference>
<evidence type="ECO:0000313" key="7">
    <source>
        <dbReference type="Proteomes" id="UP001285352"/>
    </source>
</evidence>
<dbReference type="SUPFAM" id="SSF117074">
    <property type="entry name" value="Hypothetical protein PA1324"/>
    <property type="match status" value="1"/>
</dbReference>
<sequence length="126" mass="13391">MGIKIRAAFIAVTASLIAFAGVASAQAAEPTGYVGGIVFEDLNHDGVWQDGEPGISDVDVVVTDADGVSADFPTSSYGVWTMKRAPYGWYQVSFNDPEFVNISDSTVLVEIGDDELPSVNFAVRRA</sequence>
<keyword evidence="7" id="KW-1185">Reference proteome</keyword>
<dbReference type="RefSeq" id="WP_319976522.1">
    <property type="nucleotide sequence ID" value="NZ_JAXAVU010000009.1"/>
</dbReference>
<name>A0ABU4UXR2_9PSEU</name>
<feature type="signal peptide" evidence="4">
    <location>
        <begin position="1"/>
        <end position="20"/>
    </location>
</feature>
<accession>A0ABU4UXR2</accession>
<evidence type="ECO:0000256" key="1">
    <source>
        <dbReference type="ARBA" id="ARBA00004613"/>
    </source>
</evidence>
<protein>
    <submittedName>
        <fullName evidence="6">SdrD B-like domain-containing protein</fullName>
    </submittedName>
</protein>
<evidence type="ECO:0000256" key="2">
    <source>
        <dbReference type="ARBA" id="ARBA00022525"/>
    </source>
</evidence>
<comment type="caution">
    <text evidence="6">The sequence shown here is derived from an EMBL/GenBank/DDBJ whole genome shotgun (WGS) entry which is preliminary data.</text>
</comment>
<feature type="chain" id="PRO_5045686402" evidence="4">
    <location>
        <begin position="21"/>
        <end position="126"/>
    </location>
</feature>
<dbReference type="InterPro" id="IPR033764">
    <property type="entry name" value="Sdr_B"/>
</dbReference>